<evidence type="ECO:0000313" key="1">
    <source>
        <dbReference type="EMBL" id="KAJ7376424.1"/>
    </source>
</evidence>
<name>A0A9X0CWW3_9CNID</name>
<comment type="caution">
    <text evidence="1">The sequence shown here is derived from an EMBL/GenBank/DDBJ whole genome shotgun (WGS) entry which is preliminary data.</text>
</comment>
<evidence type="ECO:0000313" key="2">
    <source>
        <dbReference type="Proteomes" id="UP001163046"/>
    </source>
</evidence>
<keyword evidence="2" id="KW-1185">Reference proteome</keyword>
<dbReference type="AlphaFoldDB" id="A0A9X0CWW3"/>
<organism evidence="1 2">
    <name type="scientific">Desmophyllum pertusum</name>
    <dbReference type="NCBI Taxonomy" id="174260"/>
    <lineage>
        <taxon>Eukaryota</taxon>
        <taxon>Metazoa</taxon>
        <taxon>Cnidaria</taxon>
        <taxon>Anthozoa</taxon>
        <taxon>Hexacorallia</taxon>
        <taxon>Scleractinia</taxon>
        <taxon>Caryophylliina</taxon>
        <taxon>Caryophylliidae</taxon>
        <taxon>Desmophyllum</taxon>
    </lineage>
</organism>
<proteinExistence type="predicted"/>
<sequence length="110" mass="12255">MNLKNKFLNHWTTSWLISAGNHLQEVQQARKCPTLHPTSRSSLEAICLLQPPAAISRGRGGLDQTRHSSQLDQAFREVFRCILGLGDELFGSERPSTAPSETITQKAIKE</sequence>
<gene>
    <name evidence="1" type="ORF">OS493_034701</name>
</gene>
<dbReference type="Proteomes" id="UP001163046">
    <property type="component" value="Unassembled WGS sequence"/>
</dbReference>
<protein>
    <submittedName>
        <fullName evidence="1">Uncharacterized protein</fullName>
    </submittedName>
</protein>
<dbReference type="EMBL" id="MU826399">
    <property type="protein sequence ID" value="KAJ7376424.1"/>
    <property type="molecule type" value="Genomic_DNA"/>
</dbReference>
<accession>A0A9X0CWW3</accession>
<reference evidence="1" key="1">
    <citation type="submission" date="2023-01" db="EMBL/GenBank/DDBJ databases">
        <title>Genome assembly of the deep-sea coral Lophelia pertusa.</title>
        <authorList>
            <person name="Herrera S."/>
            <person name="Cordes E."/>
        </authorList>
    </citation>
    <scope>NUCLEOTIDE SEQUENCE</scope>
    <source>
        <strain evidence="1">USNM1676648</strain>
        <tissue evidence="1">Polyp</tissue>
    </source>
</reference>